<keyword evidence="2" id="KW-0472">Membrane</keyword>
<dbReference type="Pfam" id="PF14800">
    <property type="entry name" value="DUF4481"/>
    <property type="match status" value="1"/>
</dbReference>
<comment type="caution">
    <text evidence="3">The sequence shown here is derived from an EMBL/GenBank/DDBJ whole genome shotgun (WGS) entry which is preliminary data.</text>
</comment>
<feature type="compositionally biased region" description="Basic residues" evidence="1">
    <location>
        <begin position="74"/>
        <end position="83"/>
    </location>
</feature>
<feature type="transmembrane region" description="Helical" evidence="2">
    <location>
        <begin position="213"/>
        <end position="233"/>
    </location>
</feature>
<evidence type="ECO:0000313" key="3">
    <source>
        <dbReference type="EMBL" id="KAF6030837.1"/>
    </source>
</evidence>
<dbReference type="InterPro" id="IPR028054">
    <property type="entry name" value="DUF4481"/>
</dbReference>
<keyword evidence="4" id="KW-1185">Reference proteome</keyword>
<evidence type="ECO:0000313" key="4">
    <source>
        <dbReference type="Proteomes" id="UP000593567"/>
    </source>
</evidence>
<dbReference type="EMBL" id="VXIV02001664">
    <property type="protein sequence ID" value="KAF6030837.1"/>
    <property type="molecule type" value="Genomic_DNA"/>
</dbReference>
<gene>
    <name evidence="3" type="ORF">EB796_010854</name>
</gene>
<evidence type="ECO:0000256" key="2">
    <source>
        <dbReference type="SAM" id="Phobius"/>
    </source>
</evidence>
<protein>
    <submittedName>
        <fullName evidence="3">Uncharacterized protein</fullName>
    </submittedName>
</protein>
<sequence length="449" mass="50572">MMSHGMTAAAESEHLDTSQDSFLIQLGIARSVSFLQINSADDHELTHAANELSDPYSPALPYKRYSGPTPMHHGGAHGRHHGGTSHDRYNSAPSAPALDGAESPVVTNKDENQTQEAKEVTTIYANGSVIKKVTACNYSAFETEDVELGLCDTYCPQADIICPRTEPIYKVPESLMKRGLQVTQGEFQEILRSLTEAANVTFFRKAVDCSLPCLYLSAFLTVGFISCVLWFLVAGGLHHYKEDGDNIASSLFWSFMIFIIFIPAATALILLAIVLHLVNYKYIKYRIKIEEFNKRFRETNLVLHVRKGFWICSGKLKLYFIYYNFEECQQTLYCHVHDSMKSANGHYGEENEKLLNENIATVKLDKIMRKGMCFCQYVLHREQTATATSTVVEHVKEQVASIKKNALKKSHRRRSMRTPTPPPHYIGPITSNNGTSKFGDRKSNMVTFM</sequence>
<feature type="region of interest" description="Disordered" evidence="1">
    <location>
        <begin position="404"/>
        <end position="449"/>
    </location>
</feature>
<dbReference type="Proteomes" id="UP000593567">
    <property type="component" value="Unassembled WGS sequence"/>
</dbReference>
<keyword evidence="2" id="KW-0812">Transmembrane</keyword>
<name>A0A7J7JXY8_BUGNE</name>
<accession>A0A7J7JXY8</accession>
<dbReference type="PANTHER" id="PTHR31193:SF1">
    <property type="entry name" value="TRANSMEMBRANE PROTEIN 268"/>
    <property type="match status" value="1"/>
</dbReference>
<feature type="region of interest" description="Disordered" evidence="1">
    <location>
        <begin position="51"/>
        <end position="114"/>
    </location>
</feature>
<feature type="transmembrane region" description="Helical" evidence="2">
    <location>
        <begin position="253"/>
        <end position="278"/>
    </location>
</feature>
<dbReference type="PANTHER" id="PTHR31193">
    <property type="entry name" value="TRANSMEMBRANE PROTEIN C9ORF91"/>
    <property type="match status" value="1"/>
</dbReference>
<evidence type="ECO:0000256" key="1">
    <source>
        <dbReference type="SAM" id="MobiDB-lite"/>
    </source>
</evidence>
<dbReference type="AlphaFoldDB" id="A0A7J7JXY8"/>
<keyword evidence="2" id="KW-1133">Transmembrane helix</keyword>
<feature type="compositionally biased region" description="Basic residues" evidence="1">
    <location>
        <begin position="405"/>
        <end position="416"/>
    </location>
</feature>
<reference evidence="3" key="1">
    <citation type="submission" date="2020-06" db="EMBL/GenBank/DDBJ databases">
        <title>Draft genome of Bugula neritina, a colonial animal packing powerful symbionts and potential medicines.</title>
        <authorList>
            <person name="Rayko M."/>
        </authorList>
    </citation>
    <scope>NUCLEOTIDE SEQUENCE [LARGE SCALE GENOMIC DNA]</scope>
    <source>
        <strain evidence="3">Kwan_BN1</strain>
    </source>
</reference>
<organism evidence="3 4">
    <name type="scientific">Bugula neritina</name>
    <name type="common">Brown bryozoan</name>
    <name type="synonym">Sertularia neritina</name>
    <dbReference type="NCBI Taxonomy" id="10212"/>
    <lineage>
        <taxon>Eukaryota</taxon>
        <taxon>Metazoa</taxon>
        <taxon>Spiralia</taxon>
        <taxon>Lophotrochozoa</taxon>
        <taxon>Bryozoa</taxon>
        <taxon>Gymnolaemata</taxon>
        <taxon>Cheilostomatida</taxon>
        <taxon>Flustrina</taxon>
        <taxon>Buguloidea</taxon>
        <taxon>Bugulidae</taxon>
        <taxon>Bugula</taxon>
    </lineage>
</organism>
<proteinExistence type="predicted"/>